<name>A0A7M4DDN9_9MICO</name>
<evidence type="ECO:0000313" key="1">
    <source>
        <dbReference type="EMBL" id="VZO34959.1"/>
    </source>
</evidence>
<evidence type="ECO:0000313" key="2">
    <source>
        <dbReference type="Proteomes" id="UP000419743"/>
    </source>
</evidence>
<comment type="caution">
    <text evidence="1">The sequence shown here is derived from an EMBL/GenBank/DDBJ whole genome shotgun (WGS) entry which is preliminary data.</text>
</comment>
<accession>A0A7M4DDN9</accession>
<sequence length="49" mass="5430">MLWKVRRTLVLTSESTRRASASGNGKNSTSWNSARVSVFLRAFQKSGLS</sequence>
<dbReference type="AlphaFoldDB" id="A0A7M4DDN9"/>
<dbReference type="EMBL" id="CACRYJ010000004">
    <property type="protein sequence ID" value="VZO34959.1"/>
    <property type="molecule type" value="Genomic_DNA"/>
</dbReference>
<proteinExistence type="predicted"/>
<dbReference type="Proteomes" id="UP000419743">
    <property type="component" value="Unassembled WGS sequence"/>
</dbReference>
<keyword evidence="2" id="KW-1185">Reference proteome</keyword>
<gene>
    <name evidence="1" type="ORF">HALOF300_00228</name>
</gene>
<protein>
    <submittedName>
        <fullName evidence="1">Uncharacterized protein</fullName>
    </submittedName>
</protein>
<organism evidence="1 2">
    <name type="scientific">Occultella aeris</name>
    <dbReference type="NCBI Taxonomy" id="2761496"/>
    <lineage>
        <taxon>Bacteria</taxon>
        <taxon>Bacillati</taxon>
        <taxon>Actinomycetota</taxon>
        <taxon>Actinomycetes</taxon>
        <taxon>Micrococcales</taxon>
        <taxon>Ruaniaceae</taxon>
        <taxon>Occultella</taxon>
    </lineage>
</organism>
<reference evidence="1 2" key="1">
    <citation type="submission" date="2019-11" db="EMBL/GenBank/DDBJ databases">
        <authorList>
            <person name="Criscuolo A."/>
        </authorList>
    </citation>
    <scope>NUCLEOTIDE SEQUENCE [LARGE SCALE GENOMIC DNA]</scope>
    <source>
        <strain evidence="1">CIP111667</strain>
    </source>
</reference>